<dbReference type="KEGG" id="bmic:BmR1_04g08385"/>
<comment type="similarity">
    <text evidence="2">Belongs to the NOSIP family.</text>
</comment>
<evidence type="ECO:0000259" key="4">
    <source>
        <dbReference type="Pfam" id="PF15906"/>
    </source>
</evidence>
<dbReference type="RefSeq" id="XP_021337205.1">
    <property type="nucleotide sequence ID" value="XM_021482687.1"/>
</dbReference>
<proteinExistence type="inferred from homology"/>
<gene>
    <name evidence="5" type="ORF">BmR1_04g08385</name>
</gene>
<dbReference type="GO" id="GO:0005634">
    <property type="term" value="C:nucleus"/>
    <property type="evidence" value="ECO:0007669"/>
    <property type="project" value="UniProtKB-SubCell"/>
</dbReference>
<evidence type="ECO:0000256" key="2">
    <source>
        <dbReference type="ARBA" id="ARBA00008126"/>
    </source>
</evidence>
<organism evidence="5 6">
    <name type="scientific">Babesia microti (strain RI)</name>
    <dbReference type="NCBI Taxonomy" id="1133968"/>
    <lineage>
        <taxon>Eukaryota</taxon>
        <taxon>Sar</taxon>
        <taxon>Alveolata</taxon>
        <taxon>Apicomplexa</taxon>
        <taxon>Aconoidasida</taxon>
        <taxon>Piroplasmida</taxon>
        <taxon>Babesiidae</taxon>
        <taxon>Babesia</taxon>
    </lineage>
</organism>
<sequence length="258" mass="29246">MTRHSKNSTAAPIFTYHEKKKIKDWYTLKERLGADSMRKFHDCWLCLHQASMPVTTPRGHIFCKECILENFTKQKKEIKLKLSQWEHKTKKLVTEKSQKKLIDEEKMKLEFIRKEIAPNLESAAATDGGKINNFWVPMAAPDYQDKHIGPKPSTNLVCPISGKPIKLKHLIDIKPECGDEGWVCSFTKKPISHQQALLVIPTGQIILATSAKTILAPNSGFCDRQLSKKDLLKLIPGGTGFSAHNKVEAKLERLVMPH</sequence>
<dbReference type="PANTHER" id="PTHR13063">
    <property type="entry name" value="ENOS INTERACTING PROTEIN"/>
    <property type="match status" value="1"/>
</dbReference>
<dbReference type="VEuPathDB" id="PiroplasmaDB:BmR1_04g08385"/>
<dbReference type="InterPro" id="IPR031790">
    <property type="entry name" value="Znf-NOSIP"/>
</dbReference>
<dbReference type="GO" id="GO:0061630">
    <property type="term" value="F:ubiquitin protein ligase activity"/>
    <property type="evidence" value="ECO:0007669"/>
    <property type="project" value="InterPro"/>
</dbReference>
<name>I7J9F8_BABMR</name>
<evidence type="ECO:0000256" key="3">
    <source>
        <dbReference type="ARBA" id="ARBA00023242"/>
    </source>
</evidence>
<dbReference type="SUPFAM" id="SSF57850">
    <property type="entry name" value="RING/U-box"/>
    <property type="match status" value="1"/>
</dbReference>
<evidence type="ECO:0000256" key="1">
    <source>
        <dbReference type="ARBA" id="ARBA00004123"/>
    </source>
</evidence>
<dbReference type="Proteomes" id="UP000002899">
    <property type="component" value="Chromosome IV"/>
</dbReference>
<dbReference type="InterPro" id="IPR016818">
    <property type="entry name" value="NOSIP"/>
</dbReference>
<dbReference type="EMBL" id="LN871599">
    <property type="protein sequence ID" value="CCF75858.2"/>
    <property type="molecule type" value="Genomic_DNA"/>
</dbReference>
<reference evidence="5 6" key="1">
    <citation type="journal article" date="2012" name="Nucleic Acids Res.">
        <title>Sequencing of the smallest Apicomplexan genome from the human pathogen Babesia microti.</title>
        <authorList>
            <person name="Cornillot E."/>
            <person name="Hadj-Kaddour K."/>
            <person name="Dassouli A."/>
            <person name="Noel B."/>
            <person name="Ranwez V."/>
            <person name="Vacherie B."/>
            <person name="Augagneur Y."/>
            <person name="Bres V."/>
            <person name="Duclos A."/>
            <person name="Randazzo S."/>
            <person name="Carcy B."/>
            <person name="Debierre-Grockiego F."/>
            <person name="Delbecq S."/>
            <person name="Moubri-Menage K."/>
            <person name="Shams-Eldin H."/>
            <person name="Usmani-Brown S."/>
            <person name="Bringaud F."/>
            <person name="Wincker P."/>
            <person name="Vivares C.P."/>
            <person name="Schwarz R.T."/>
            <person name="Schetters T.P."/>
            <person name="Krause P.J."/>
            <person name="Gorenflot A."/>
            <person name="Berry V."/>
            <person name="Barbe V."/>
            <person name="Ben Mamoun C."/>
        </authorList>
    </citation>
    <scope>NUCLEOTIDE SEQUENCE [LARGE SCALE GENOMIC DNA]</scope>
    <source>
        <strain evidence="5 6">RI</strain>
    </source>
</reference>
<accession>I7J9F8</accession>
<keyword evidence="3" id="KW-0539">Nucleus</keyword>
<evidence type="ECO:0000313" key="5">
    <source>
        <dbReference type="EMBL" id="CCF75858.2"/>
    </source>
</evidence>
<dbReference type="AlphaFoldDB" id="I7J9F8"/>
<reference evidence="5 6" key="3">
    <citation type="journal article" date="2016" name="Sci. Rep.">
        <title>Genome-wide diversity and gene expression profiling of Babesia microti isolates identify polymorphic genes that mediate host-pathogen interactions.</title>
        <authorList>
            <person name="Silva J.C."/>
            <person name="Cornillot E."/>
            <person name="McCracken C."/>
            <person name="Usmani-Brown S."/>
            <person name="Dwivedi A."/>
            <person name="Ifeonu O.O."/>
            <person name="Crabtree J."/>
            <person name="Gotia H.T."/>
            <person name="Virji A.Z."/>
            <person name="Reynes C."/>
            <person name="Colinge J."/>
            <person name="Kumar V."/>
            <person name="Lawres L."/>
            <person name="Pazzi J.E."/>
            <person name="Pablo J.V."/>
            <person name="Hung C."/>
            <person name="Brancato J."/>
            <person name="Kumari P."/>
            <person name="Orvis J."/>
            <person name="Tretina K."/>
            <person name="Chibucos M."/>
            <person name="Ott S."/>
            <person name="Sadzewicz L."/>
            <person name="Sengamalay N."/>
            <person name="Shetty A.C."/>
            <person name="Su Q."/>
            <person name="Tallon L."/>
            <person name="Fraser C.M."/>
            <person name="Frutos R."/>
            <person name="Molina D.M."/>
            <person name="Krause P.J."/>
            <person name="Ben Mamoun C."/>
        </authorList>
    </citation>
    <scope>NUCLEOTIDE SEQUENCE [LARGE SCALE GENOMIC DNA]</scope>
    <source>
        <strain evidence="5 6">RI</strain>
    </source>
</reference>
<keyword evidence="6" id="KW-1185">Reference proteome</keyword>
<dbReference type="GeneID" id="24426311"/>
<dbReference type="PANTHER" id="PTHR13063:SF10">
    <property type="entry name" value="NITRIC OXIDE SYNTHASE-INTERACTING PROTEIN"/>
    <property type="match status" value="1"/>
</dbReference>
<dbReference type="OrthoDB" id="116827at2759"/>
<dbReference type="Pfam" id="PF15906">
    <property type="entry name" value="zf-NOSIP"/>
    <property type="match status" value="1"/>
</dbReference>
<evidence type="ECO:0000313" key="6">
    <source>
        <dbReference type="Proteomes" id="UP000002899"/>
    </source>
</evidence>
<comment type="subcellular location">
    <subcellularLocation>
        <location evidence="1">Nucleus</location>
    </subcellularLocation>
</comment>
<protein>
    <submittedName>
        <fullName evidence="5">Nitric oxide synthase-interacting protein</fullName>
    </submittedName>
</protein>
<dbReference type="Gene3D" id="3.30.40.10">
    <property type="entry name" value="Zinc/RING finger domain, C3HC4 (zinc finger)"/>
    <property type="match status" value="1"/>
</dbReference>
<feature type="domain" description="Nitric oxide synthase-interacting protein zinc-finger" evidence="4">
    <location>
        <begin position="4"/>
        <end position="75"/>
    </location>
</feature>
<dbReference type="InterPro" id="IPR013083">
    <property type="entry name" value="Znf_RING/FYVE/PHD"/>
</dbReference>
<reference evidence="5 6" key="2">
    <citation type="journal article" date="2013" name="PLoS ONE">
        <title>Whole genome mapping and re-organization of the nuclear and mitochondrial genomes of Babesia microti isolates.</title>
        <authorList>
            <person name="Cornillot E."/>
            <person name="Dassouli A."/>
            <person name="Garg A."/>
            <person name="Pachikara N."/>
            <person name="Randazzo S."/>
            <person name="Depoix D."/>
            <person name="Carcy B."/>
            <person name="Delbecq S."/>
            <person name="Frutos R."/>
            <person name="Silva J.C."/>
            <person name="Sutton R."/>
            <person name="Krause P.J."/>
            <person name="Mamoun C.B."/>
        </authorList>
    </citation>
    <scope>NUCLEOTIDE SEQUENCE [LARGE SCALE GENOMIC DNA]</scope>
    <source>
        <strain evidence="5 6">RI</strain>
    </source>
</reference>